<feature type="signal peptide" evidence="1">
    <location>
        <begin position="1"/>
        <end position="20"/>
    </location>
</feature>
<dbReference type="STRING" id="1391654.AKJ09_03472"/>
<dbReference type="KEGG" id="llu:AKJ09_03472"/>
<evidence type="ECO:0000313" key="2">
    <source>
        <dbReference type="EMBL" id="AKU96808.1"/>
    </source>
</evidence>
<evidence type="ECO:0000313" key="3">
    <source>
        <dbReference type="Proteomes" id="UP000064967"/>
    </source>
</evidence>
<dbReference type="EMBL" id="CP012333">
    <property type="protein sequence ID" value="AKU96808.1"/>
    <property type="molecule type" value="Genomic_DNA"/>
</dbReference>
<sequence length="336" mass="36129">MIGMKSLFAFVVLSLAGALGGCSSSDGGGSSEKPTSGAGTAGKVGCEGTAYTEALPTSDDLSSLTYSKTQAQQYMLDALAIRFPLGKYILEGGLSSTLPAQQGSCFDRFIDDTSSGPAVLKQASTIVHECGHFFDLDKGSGKTGAYVLRDDLEFACSDGDTTTRKGKTFARSLLRKDGYYASRPACVNKTAEGCDMYADTYLDGDPTDATFESGDQGFNSVLEEATQYVNSLASAYAFRDAYAGTRATERDGILTFLWYIERYLKIAHEQYPDAYEVLSSECWRQAILSVWDRGWFYLNASNDVSALGIDDAALETLVSDAALVAEIDALRSMECK</sequence>
<feature type="chain" id="PRO_5005466239" evidence="1">
    <location>
        <begin position="21"/>
        <end position="336"/>
    </location>
</feature>
<dbReference type="Proteomes" id="UP000064967">
    <property type="component" value="Chromosome"/>
</dbReference>
<protein>
    <submittedName>
        <fullName evidence="2">Uncharacterized protein</fullName>
    </submittedName>
</protein>
<keyword evidence="1" id="KW-0732">Signal</keyword>
<reference evidence="2 3" key="1">
    <citation type="submission" date="2015-08" db="EMBL/GenBank/DDBJ databases">
        <authorList>
            <person name="Babu N.S."/>
            <person name="Beckwith C.J."/>
            <person name="Beseler K.G."/>
            <person name="Brison A."/>
            <person name="Carone J.V."/>
            <person name="Caskin T.P."/>
            <person name="Diamond M."/>
            <person name="Durham M.E."/>
            <person name="Foxe J.M."/>
            <person name="Go M."/>
            <person name="Henderson B.A."/>
            <person name="Jones I.B."/>
            <person name="McGettigan J.A."/>
            <person name="Micheletti S.J."/>
            <person name="Nasrallah M.E."/>
            <person name="Ortiz D."/>
            <person name="Piller C.R."/>
            <person name="Privatt S.R."/>
            <person name="Schneider S.L."/>
            <person name="Sharp S."/>
            <person name="Smith T.C."/>
            <person name="Stanton J.D."/>
            <person name="Ullery H.E."/>
            <person name="Wilson R.J."/>
            <person name="Serrano M.G."/>
            <person name="Buck G."/>
            <person name="Lee V."/>
            <person name="Wang Y."/>
            <person name="Carvalho R."/>
            <person name="Voegtly L."/>
            <person name="Shi R."/>
            <person name="Duckworth R."/>
            <person name="Johnson A."/>
            <person name="Loviza R."/>
            <person name="Walstead R."/>
            <person name="Shah Z."/>
            <person name="Kiflezghi M."/>
            <person name="Wade K."/>
            <person name="Ball S.L."/>
            <person name="Bradley K.W."/>
            <person name="Asai D.J."/>
            <person name="Bowman C.A."/>
            <person name="Russell D.A."/>
            <person name="Pope W.H."/>
            <person name="Jacobs-Sera D."/>
            <person name="Hendrix R.W."/>
            <person name="Hatfull G.F."/>
        </authorList>
    </citation>
    <scope>NUCLEOTIDE SEQUENCE [LARGE SCALE GENOMIC DNA]</scope>
    <source>
        <strain evidence="2 3">DSM 27648</strain>
    </source>
</reference>
<name>A0A0K1PTE6_9BACT</name>
<dbReference type="PROSITE" id="PS51257">
    <property type="entry name" value="PROKAR_LIPOPROTEIN"/>
    <property type="match status" value="1"/>
</dbReference>
<keyword evidence="3" id="KW-1185">Reference proteome</keyword>
<organism evidence="2 3">
    <name type="scientific">Labilithrix luteola</name>
    <dbReference type="NCBI Taxonomy" id="1391654"/>
    <lineage>
        <taxon>Bacteria</taxon>
        <taxon>Pseudomonadati</taxon>
        <taxon>Myxococcota</taxon>
        <taxon>Polyangia</taxon>
        <taxon>Polyangiales</taxon>
        <taxon>Labilitrichaceae</taxon>
        <taxon>Labilithrix</taxon>
    </lineage>
</organism>
<accession>A0A0K1PTE6</accession>
<dbReference type="AlphaFoldDB" id="A0A0K1PTE6"/>
<evidence type="ECO:0000256" key="1">
    <source>
        <dbReference type="SAM" id="SignalP"/>
    </source>
</evidence>
<gene>
    <name evidence="2" type="ORF">AKJ09_03472</name>
</gene>
<proteinExistence type="predicted"/>